<protein>
    <submittedName>
        <fullName evidence="1">Uncharacterized protein</fullName>
    </submittedName>
</protein>
<accession>A0A8S9Z1Y3</accession>
<gene>
    <name evidence="1" type="ORF">EG68_03367</name>
</gene>
<evidence type="ECO:0000313" key="1">
    <source>
        <dbReference type="EMBL" id="KAF7259550.1"/>
    </source>
</evidence>
<dbReference type="AlphaFoldDB" id="A0A8S9Z1Y3"/>
<organism evidence="1 2">
    <name type="scientific">Paragonimus skrjabini miyazakii</name>
    <dbReference type="NCBI Taxonomy" id="59628"/>
    <lineage>
        <taxon>Eukaryota</taxon>
        <taxon>Metazoa</taxon>
        <taxon>Spiralia</taxon>
        <taxon>Lophotrochozoa</taxon>
        <taxon>Platyhelminthes</taxon>
        <taxon>Trematoda</taxon>
        <taxon>Digenea</taxon>
        <taxon>Plagiorchiida</taxon>
        <taxon>Troglotremata</taxon>
        <taxon>Troglotrematidae</taxon>
        <taxon>Paragonimus</taxon>
    </lineage>
</organism>
<dbReference type="EMBL" id="JTDE01001148">
    <property type="protein sequence ID" value="KAF7259550.1"/>
    <property type="molecule type" value="Genomic_DNA"/>
</dbReference>
<keyword evidence="2" id="KW-1185">Reference proteome</keyword>
<comment type="caution">
    <text evidence="1">The sequence shown here is derived from an EMBL/GenBank/DDBJ whole genome shotgun (WGS) entry which is preliminary data.</text>
</comment>
<evidence type="ECO:0000313" key="2">
    <source>
        <dbReference type="Proteomes" id="UP000822476"/>
    </source>
</evidence>
<dbReference type="Proteomes" id="UP000822476">
    <property type="component" value="Unassembled WGS sequence"/>
</dbReference>
<proteinExistence type="predicted"/>
<name>A0A8S9Z1Y3_9TREM</name>
<reference evidence="1" key="1">
    <citation type="submission" date="2019-07" db="EMBL/GenBank/DDBJ databases">
        <title>Annotation for the trematode Paragonimus miyazaki's.</title>
        <authorList>
            <person name="Choi Y.-J."/>
        </authorList>
    </citation>
    <scope>NUCLEOTIDE SEQUENCE</scope>
    <source>
        <strain evidence="1">Japan</strain>
    </source>
</reference>
<dbReference type="OrthoDB" id="6280013at2759"/>
<sequence>MPEPSGPRNSVDSKGSSFFGKLFSSINVLLSSIIEAGHIKTRWTLRPPAPVKLHVSDNFRRWEFQAKEYVFLVIKADRASVIAMLLYGEAPNIAIDKSILQGDITKRTFRRLRGCFTIDPRRLEIFCQIHGRVQHPGNKLASFIQDLWRLCAEGLTDVTPKVVEQRILQQALGGTRDTSTRRTFLTLAPTSI</sequence>